<keyword evidence="1" id="KW-0175">Coiled coil</keyword>
<dbReference type="EMBL" id="ASPP01007854">
    <property type="protein sequence ID" value="ETO26472.1"/>
    <property type="molecule type" value="Genomic_DNA"/>
</dbReference>
<gene>
    <name evidence="2" type="ORF">RFI_10673</name>
</gene>
<feature type="coiled-coil region" evidence="1">
    <location>
        <begin position="205"/>
        <end position="258"/>
    </location>
</feature>
<dbReference type="Proteomes" id="UP000023152">
    <property type="component" value="Unassembled WGS sequence"/>
</dbReference>
<evidence type="ECO:0000256" key="1">
    <source>
        <dbReference type="SAM" id="Coils"/>
    </source>
</evidence>
<evidence type="ECO:0000313" key="2">
    <source>
        <dbReference type="EMBL" id="ETO26472.1"/>
    </source>
</evidence>
<organism evidence="2 3">
    <name type="scientific">Reticulomyxa filosa</name>
    <dbReference type="NCBI Taxonomy" id="46433"/>
    <lineage>
        <taxon>Eukaryota</taxon>
        <taxon>Sar</taxon>
        <taxon>Rhizaria</taxon>
        <taxon>Retaria</taxon>
        <taxon>Foraminifera</taxon>
        <taxon>Monothalamids</taxon>
        <taxon>Reticulomyxidae</taxon>
        <taxon>Reticulomyxa</taxon>
    </lineage>
</organism>
<name>X6NM69_RETFI</name>
<evidence type="ECO:0000313" key="3">
    <source>
        <dbReference type="Proteomes" id="UP000023152"/>
    </source>
</evidence>
<reference evidence="2 3" key="1">
    <citation type="journal article" date="2013" name="Curr. Biol.">
        <title>The Genome of the Foraminiferan Reticulomyxa filosa.</title>
        <authorList>
            <person name="Glockner G."/>
            <person name="Hulsmann N."/>
            <person name="Schleicher M."/>
            <person name="Noegel A.A."/>
            <person name="Eichinger L."/>
            <person name="Gallinger C."/>
            <person name="Pawlowski J."/>
            <person name="Sierra R."/>
            <person name="Euteneuer U."/>
            <person name="Pillet L."/>
            <person name="Moustafa A."/>
            <person name="Platzer M."/>
            <person name="Groth M."/>
            <person name="Szafranski K."/>
            <person name="Schliwa M."/>
        </authorList>
    </citation>
    <scope>NUCLEOTIDE SEQUENCE [LARGE SCALE GENOMIC DNA]</scope>
</reference>
<comment type="caution">
    <text evidence="2">The sequence shown here is derived from an EMBL/GenBank/DDBJ whole genome shotgun (WGS) entry which is preliminary data.</text>
</comment>
<accession>X6NM69</accession>
<dbReference type="AlphaFoldDB" id="X6NM69"/>
<keyword evidence="3" id="KW-1185">Reference proteome</keyword>
<sequence length="355" mass="41123">MLLEEHERYYEQLSGEKVCEVIKTIIMHGVDLYSLNSVRDKQQNAFDMVQLAKLKAIHQPNDLDLRTRSFDLVFFRRIDYISCHFLRCTKVKIGFLLSENVIIISCSKWKIKLNFGKDEMKVQAKKTSYIVVVLSVDENRNPQHFIVNSSFDHFSMEARPDLKEDPEMNAKITPKVVNNGIHTIGNFAIEVKLLQKLLSQRSEQLDLAYHENERLRREIQNYQDTMQAPQNNDDPRELQKLESQLSQLIDLTKNMKTKMKTVKVSLQEIINDSLLPSHLRQKLVLLLPLLLTTNDVTSLITPSLTSSVRSMHHHDDSCFLCFCLSSKLIVIIGIITNNNNNDIIIITYINICMYT</sequence>
<proteinExistence type="predicted"/>
<protein>
    <submittedName>
        <fullName evidence="2">Uncharacterized protein</fullName>
    </submittedName>
</protein>